<keyword evidence="2" id="KW-1185">Reference proteome</keyword>
<sequence>MEQVDEATYNLLNCEIIGETSVNENDHSVSQCELVREDRLVHHEPDDMLKFIKSNQNANTFKKTLFVCMAKVKEFMWSKNEFIHLHEINPSKLDPYLAFYSQC</sequence>
<accession>A0ABD3XIU6</accession>
<protein>
    <submittedName>
        <fullName evidence="1">Uncharacterized protein</fullName>
    </submittedName>
</protein>
<organism evidence="1 2">
    <name type="scientific">Sinanodonta woodiana</name>
    <name type="common">Chinese pond mussel</name>
    <name type="synonym">Anodonta woodiana</name>
    <dbReference type="NCBI Taxonomy" id="1069815"/>
    <lineage>
        <taxon>Eukaryota</taxon>
        <taxon>Metazoa</taxon>
        <taxon>Spiralia</taxon>
        <taxon>Lophotrochozoa</taxon>
        <taxon>Mollusca</taxon>
        <taxon>Bivalvia</taxon>
        <taxon>Autobranchia</taxon>
        <taxon>Heteroconchia</taxon>
        <taxon>Palaeoheterodonta</taxon>
        <taxon>Unionida</taxon>
        <taxon>Unionoidea</taxon>
        <taxon>Unionidae</taxon>
        <taxon>Unioninae</taxon>
        <taxon>Sinanodonta</taxon>
    </lineage>
</organism>
<comment type="caution">
    <text evidence="1">The sequence shown here is derived from an EMBL/GenBank/DDBJ whole genome shotgun (WGS) entry which is preliminary data.</text>
</comment>
<proteinExistence type="predicted"/>
<name>A0ABD3XIU6_SINWO</name>
<dbReference type="AlphaFoldDB" id="A0ABD3XIU6"/>
<evidence type="ECO:0000313" key="1">
    <source>
        <dbReference type="EMBL" id="KAL3886002.1"/>
    </source>
</evidence>
<gene>
    <name evidence="1" type="ORF">ACJMK2_026028</name>
</gene>
<evidence type="ECO:0000313" key="2">
    <source>
        <dbReference type="Proteomes" id="UP001634394"/>
    </source>
</evidence>
<reference evidence="1 2" key="1">
    <citation type="submission" date="2024-11" db="EMBL/GenBank/DDBJ databases">
        <title>Chromosome-level genome assembly of the freshwater bivalve Anodonta woodiana.</title>
        <authorList>
            <person name="Chen X."/>
        </authorList>
    </citation>
    <scope>NUCLEOTIDE SEQUENCE [LARGE SCALE GENOMIC DNA]</scope>
    <source>
        <strain evidence="1">MN2024</strain>
        <tissue evidence="1">Gills</tissue>
    </source>
</reference>
<dbReference type="EMBL" id="JBJQND010000002">
    <property type="protein sequence ID" value="KAL3886002.1"/>
    <property type="molecule type" value="Genomic_DNA"/>
</dbReference>
<dbReference type="Proteomes" id="UP001634394">
    <property type="component" value="Unassembled WGS sequence"/>
</dbReference>